<evidence type="ECO:0000313" key="2">
    <source>
        <dbReference type="Proteomes" id="UP000663852"/>
    </source>
</evidence>
<organism evidence="1 2">
    <name type="scientific">Adineta ricciae</name>
    <name type="common">Rotifer</name>
    <dbReference type="NCBI Taxonomy" id="249248"/>
    <lineage>
        <taxon>Eukaryota</taxon>
        <taxon>Metazoa</taxon>
        <taxon>Spiralia</taxon>
        <taxon>Gnathifera</taxon>
        <taxon>Rotifera</taxon>
        <taxon>Eurotatoria</taxon>
        <taxon>Bdelloidea</taxon>
        <taxon>Adinetida</taxon>
        <taxon>Adinetidae</taxon>
        <taxon>Adineta</taxon>
    </lineage>
</organism>
<reference evidence="1" key="1">
    <citation type="submission" date="2021-02" db="EMBL/GenBank/DDBJ databases">
        <authorList>
            <person name="Nowell W R."/>
        </authorList>
    </citation>
    <scope>NUCLEOTIDE SEQUENCE</scope>
</reference>
<dbReference type="Proteomes" id="UP000663852">
    <property type="component" value="Unassembled WGS sequence"/>
</dbReference>
<dbReference type="AlphaFoldDB" id="A0A815FEB8"/>
<sequence length="88" mass="9906">MPFSTDVCWGIFLTRNLATIISSLESKCTSISTTMCDSRARCMKTISNTVIVINIIFVSQYHLHTLETYFSTPSLFLSSNNIPLPMYS</sequence>
<dbReference type="EMBL" id="CAJNOJ010000237">
    <property type="protein sequence ID" value="CAF1323995.1"/>
    <property type="molecule type" value="Genomic_DNA"/>
</dbReference>
<evidence type="ECO:0000313" key="1">
    <source>
        <dbReference type="EMBL" id="CAF1323995.1"/>
    </source>
</evidence>
<gene>
    <name evidence="1" type="ORF">EDS130_LOCUS31820</name>
</gene>
<comment type="caution">
    <text evidence="1">The sequence shown here is derived from an EMBL/GenBank/DDBJ whole genome shotgun (WGS) entry which is preliminary data.</text>
</comment>
<accession>A0A815FEB8</accession>
<proteinExistence type="predicted"/>
<protein>
    <submittedName>
        <fullName evidence="1">Uncharacterized protein</fullName>
    </submittedName>
</protein>
<name>A0A815FEB8_ADIRI</name>